<accession>A0A2N5C9L6</accession>
<proteinExistence type="predicted"/>
<name>A0A2N5C9L6_9BURK</name>
<dbReference type="InterPro" id="IPR053860">
    <property type="entry name" value="DUF6932"/>
</dbReference>
<reference evidence="1 2" key="1">
    <citation type="submission" date="2017-12" db="EMBL/GenBank/DDBJ databases">
        <title>Genome sequence of the active heterotrophic nitrifier-denitrifier, Cupriavidus pauculus UM1.</title>
        <authorList>
            <person name="Putonti C."/>
            <person name="Castignetti D."/>
        </authorList>
    </citation>
    <scope>NUCLEOTIDE SEQUENCE [LARGE SCALE GENOMIC DNA]</scope>
    <source>
        <strain evidence="1 2">UM1</strain>
    </source>
</reference>
<protein>
    <submittedName>
        <fullName evidence="1">Uncharacterized protein</fullName>
    </submittedName>
</protein>
<dbReference type="OrthoDB" id="7842083at2"/>
<dbReference type="AlphaFoldDB" id="A0A2N5C9L6"/>
<dbReference type="Pfam" id="PF22014">
    <property type="entry name" value="DUF6932"/>
    <property type="match status" value="1"/>
</dbReference>
<evidence type="ECO:0000313" key="2">
    <source>
        <dbReference type="Proteomes" id="UP000234341"/>
    </source>
</evidence>
<evidence type="ECO:0000313" key="1">
    <source>
        <dbReference type="EMBL" id="PLP98906.1"/>
    </source>
</evidence>
<dbReference type="RefSeq" id="WP_101683054.1">
    <property type="nucleotide sequence ID" value="NZ_PJRP01000009.1"/>
</dbReference>
<dbReference type="EMBL" id="PJRP01000009">
    <property type="protein sequence ID" value="PLP98906.1"/>
    <property type="molecule type" value="Genomic_DNA"/>
</dbReference>
<dbReference type="Proteomes" id="UP000234341">
    <property type="component" value="Unassembled WGS sequence"/>
</dbReference>
<comment type="caution">
    <text evidence="1">The sequence shown here is derived from an EMBL/GenBank/DDBJ whole genome shotgun (WGS) entry which is preliminary data.</text>
</comment>
<gene>
    <name evidence="1" type="ORF">CYJ10_19165</name>
</gene>
<organism evidence="1 2">
    <name type="scientific">Cupriavidus pauculus</name>
    <dbReference type="NCBI Taxonomy" id="82633"/>
    <lineage>
        <taxon>Bacteria</taxon>
        <taxon>Pseudomonadati</taxon>
        <taxon>Pseudomonadota</taxon>
        <taxon>Betaproteobacteria</taxon>
        <taxon>Burkholderiales</taxon>
        <taxon>Burkholderiaceae</taxon>
        <taxon>Cupriavidus</taxon>
    </lineage>
</organism>
<sequence length="99" mass="11446">MNVVPIPAWNDERVLPPVTGRHPVSMERSPYRVSLIALVERFATSLHRRKLLQGLLAFRKGLHEAGIRRGFQWIDGSFSEDIESLEWRVPRDITRCDVP</sequence>